<keyword evidence="1" id="KW-1133">Transmembrane helix</keyword>
<proteinExistence type="predicted"/>
<accession>A0A8S5N0V6</accession>
<keyword evidence="1" id="KW-0472">Membrane</keyword>
<evidence type="ECO:0000313" key="2">
    <source>
        <dbReference type="EMBL" id="DAD88076.1"/>
    </source>
</evidence>
<evidence type="ECO:0000256" key="1">
    <source>
        <dbReference type="SAM" id="Phobius"/>
    </source>
</evidence>
<organism evidence="2">
    <name type="scientific">Siphoviridae sp. ctdYc1</name>
    <dbReference type="NCBI Taxonomy" id="2826399"/>
    <lineage>
        <taxon>Viruses</taxon>
        <taxon>Duplodnaviria</taxon>
        <taxon>Heunggongvirae</taxon>
        <taxon>Uroviricota</taxon>
        <taxon>Caudoviricetes</taxon>
    </lineage>
</organism>
<protein>
    <submittedName>
        <fullName evidence="2">Uncharacterized protein</fullName>
    </submittedName>
</protein>
<sequence>MSKDSKERIQYISACVMLGSGILLTFLCFFLNHYKIEDSVLWYVAQSLVYAGSVFGITMYISTTRREITNFLNDRLGGGKEDRLAKEGTA</sequence>
<feature type="transmembrane region" description="Helical" evidence="1">
    <location>
        <begin position="12"/>
        <end position="34"/>
    </location>
</feature>
<reference evidence="2" key="1">
    <citation type="journal article" date="2021" name="Proc. Natl. Acad. Sci. U.S.A.">
        <title>A Catalog of Tens of Thousands of Viruses from Human Metagenomes Reveals Hidden Associations with Chronic Diseases.</title>
        <authorList>
            <person name="Tisza M.J."/>
            <person name="Buck C.B."/>
        </authorList>
    </citation>
    <scope>NUCLEOTIDE SEQUENCE</scope>
    <source>
        <strain evidence="2">CtdYc1</strain>
    </source>
</reference>
<keyword evidence="1" id="KW-0812">Transmembrane</keyword>
<dbReference type="EMBL" id="BK015034">
    <property type="protein sequence ID" value="DAD88076.1"/>
    <property type="molecule type" value="Genomic_DNA"/>
</dbReference>
<feature type="transmembrane region" description="Helical" evidence="1">
    <location>
        <begin position="40"/>
        <end position="61"/>
    </location>
</feature>
<name>A0A8S5N0V6_9CAUD</name>